<evidence type="ECO:0000256" key="14">
    <source>
        <dbReference type="PIRSR" id="PIRSR611782-1"/>
    </source>
</evidence>
<evidence type="ECO:0000256" key="8">
    <source>
        <dbReference type="ARBA" id="ARBA00022737"/>
    </source>
</evidence>
<name>A0A365UCF3_9RHOB</name>
<dbReference type="SUPFAM" id="SSF50494">
    <property type="entry name" value="Trypsin-like serine proteases"/>
    <property type="match status" value="1"/>
</dbReference>
<dbReference type="PANTHER" id="PTHR22939:SF130">
    <property type="entry name" value="PERIPLASMIC SERINE ENDOPROTEASE DEGP-LIKE-RELATED"/>
    <property type="match status" value="1"/>
</dbReference>
<dbReference type="InterPro" id="IPR036034">
    <property type="entry name" value="PDZ_sf"/>
</dbReference>
<accession>A0A365UCF3</accession>
<gene>
    <name evidence="17" type="ORF">DRV85_02430</name>
</gene>
<comment type="caution">
    <text evidence="17">The sequence shown here is derived from an EMBL/GenBank/DDBJ whole genome shotgun (WGS) entry which is preliminary data.</text>
</comment>
<reference evidence="17 18" key="1">
    <citation type="submission" date="2018-07" db="EMBL/GenBank/DDBJ databases">
        <title>Rhodosalinus sp. strain E84T genomic sequence and assembly.</title>
        <authorList>
            <person name="Liu Z.-W."/>
            <person name="Lu D.-C."/>
        </authorList>
    </citation>
    <scope>NUCLEOTIDE SEQUENCE [LARGE SCALE GENOMIC DNA]</scope>
    <source>
        <strain evidence="17 18">E84</strain>
    </source>
</reference>
<evidence type="ECO:0000256" key="4">
    <source>
        <dbReference type="ARBA" id="ARBA00013035"/>
    </source>
</evidence>
<organism evidence="17 18">
    <name type="scientific">Rhodosalinus halophilus</name>
    <dbReference type="NCBI Taxonomy" id="2259333"/>
    <lineage>
        <taxon>Bacteria</taxon>
        <taxon>Pseudomonadati</taxon>
        <taxon>Pseudomonadota</taxon>
        <taxon>Alphaproteobacteria</taxon>
        <taxon>Rhodobacterales</taxon>
        <taxon>Paracoccaceae</taxon>
        <taxon>Rhodosalinus</taxon>
    </lineage>
</organism>
<feature type="binding site" evidence="15">
    <location>
        <begin position="220"/>
        <end position="222"/>
    </location>
    <ligand>
        <name>substrate</name>
    </ligand>
</feature>
<keyword evidence="6 17" id="KW-0645">Protease</keyword>
<dbReference type="Gene3D" id="2.40.10.120">
    <property type="match status" value="1"/>
</dbReference>
<dbReference type="EC" id="3.4.21.107" evidence="4"/>
<proteinExistence type="inferred from homology"/>
<comment type="similarity">
    <text evidence="3">Belongs to the peptidase S1C family.</text>
</comment>
<dbReference type="PANTHER" id="PTHR22939">
    <property type="entry name" value="SERINE PROTEASE FAMILY S1C HTRA-RELATED"/>
    <property type="match status" value="1"/>
</dbReference>
<dbReference type="Pfam" id="PF13180">
    <property type="entry name" value="PDZ_2"/>
    <property type="match status" value="1"/>
</dbReference>
<feature type="active site" description="Charge relay system" evidence="14">
    <location>
        <position position="222"/>
    </location>
</feature>
<keyword evidence="9" id="KW-0574">Periplasm</keyword>
<dbReference type="InterPro" id="IPR001478">
    <property type="entry name" value="PDZ"/>
</dbReference>
<evidence type="ECO:0000256" key="11">
    <source>
        <dbReference type="ARBA" id="ARBA00022825"/>
    </source>
</evidence>
<dbReference type="NCBIfam" id="TIGR02037">
    <property type="entry name" value="degP_htrA_DO"/>
    <property type="match status" value="1"/>
</dbReference>
<evidence type="ECO:0000256" key="7">
    <source>
        <dbReference type="ARBA" id="ARBA00022729"/>
    </source>
</evidence>
<evidence type="ECO:0000256" key="10">
    <source>
        <dbReference type="ARBA" id="ARBA00022801"/>
    </source>
</evidence>
<keyword evidence="11" id="KW-0720">Serine protease</keyword>
<evidence type="ECO:0000256" key="3">
    <source>
        <dbReference type="ARBA" id="ARBA00010541"/>
    </source>
</evidence>
<evidence type="ECO:0000313" key="18">
    <source>
        <dbReference type="Proteomes" id="UP000253370"/>
    </source>
</evidence>
<dbReference type="InterPro" id="IPR001940">
    <property type="entry name" value="Peptidase_S1C"/>
</dbReference>
<evidence type="ECO:0000259" key="16">
    <source>
        <dbReference type="PROSITE" id="PS50106"/>
    </source>
</evidence>
<feature type="binding site" evidence="15">
    <location>
        <position position="119"/>
    </location>
    <ligand>
        <name>substrate</name>
    </ligand>
</feature>
<dbReference type="Pfam" id="PF13365">
    <property type="entry name" value="Trypsin_2"/>
    <property type="match status" value="1"/>
</dbReference>
<dbReference type="GO" id="GO:0006508">
    <property type="term" value="P:proteolysis"/>
    <property type="evidence" value="ECO:0007669"/>
    <property type="project" value="UniProtKB-KW"/>
</dbReference>
<dbReference type="GO" id="GO:0042597">
    <property type="term" value="C:periplasmic space"/>
    <property type="evidence" value="ECO:0007669"/>
    <property type="project" value="UniProtKB-SubCell"/>
</dbReference>
<dbReference type="SUPFAM" id="SSF50156">
    <property type="entry name" value="PDZ domain-like"/>
    <property type="match status" value="2"/>
</dbReference>
<dbReference type="InterPro" id="IPR009003">
    <property type="entry name" value="Peptidase_S1_PA"/>
</dbReference>
<evidence type="ECO:0000313" key="17">
    <source>
        <dbReference type="EMBL" id="RBI87001.1"/>
    </source>
</evidence>
<evidence type="ECO:0000256" key="12">
    <source>
        <dbReference type="ARBA" id="ARBA00023016"/>
    </source>
</evidence>
<evidence type="ECO:0000256" key="9">
    <source>
        <dbReference type="ARBA" id="ARBA00022764"/>
    </source>
</evidence>
<feature type="active site" description="Charge relay system" evidence="14">
    <location>
        <position position="149"/>
    </location>
</feature>
<comment type="catalytic activity">
    <reaction evidence="1">
        <text>Acts on substrates that are at least partially unfolded. The cleavage site P1 residue is normally between a pair of hydrophobic residues, such as Val-|-Val.</text>
        <dbReference type="EC" id="3.4.21.107"/>
    </reaction>
</comment>
<feature type="binding site" evidence="15">
    <location>
        <position position="149"/>
    </location>
    <ligand>
        <name>substrate</name>
    </ligand>
</feature>
<evidence type="ECO:0000256" key="13">
    <source>
        <dbReference type="ARBA" id="ARBA00032850"/>
    </source>
</evidence>
<dbReference type="GO" id="GO:0004252">
    <property type="term" value="F:serine-type endopeptidase activity"/>
    <property type="evidence" value="ECO:0007669"/>
    <property type="project" value="InterPro"/>
</dbReference>
<dbReference type="SMART" id="SM00228">
    <property type="entry name" value="PDZ"/>
    <property type="match status" value="2"/>
</dbReference>
<dbReference type="PRINTS" id="PR00834">
    <property type="entry name" value="PROTEASES2C"/>
</dbReference>
<evidence type="ECO:0000256" key="6">
    <source>
        <dbReference type="ARBA" id="ARBA00022670"/>
    </source>
</evidence>
<dbReference type="AlphaFoldDB" id="A0A365UCF3"/>
<dbReference type="PROSITE" id="PS50106">
    <property type="entry name" value="PDZ"/>
    <property type="match status" value="2"/>
</dbReference>
<keyword evidence="10" id="KW-0378">Hydrolase</keyword>
<feature type="domain" description="PDZ" evidence="16">
    <location>
        <begin position="266"/>
        <end position="357"/>
    </location>
</feature>
<dbReference type="Gene3D" id="2.30.42.10">
    <property type="match status" value="2"/>
</dbReference>
<feature type="domain" description="PDZ" evidence="16">
    <location>
        <begin position="363"/>
        <end position="475"/>
    </location>
</feature>
<dbReference type="CDD" id="cd10839">
    <property type="entry name" value="cpPDZ1_DegP-like"/>
    <property type="match status" value="1"/>
</dbReference>
<sequence length="489" mass="51697">MQATALTRAAEPLAPLRALWLAALAAAFVLAQALGAHARAAPESFADLADQVSPAVVNITTSTTVAGRDGPGIVPEGSPFEDFFREFQDRGGPVPPRRSSALGSGFVISEDGFIVTNNHVIEGADEILVEFFEGFELEAEVVGTDPNTDIALLKVEPDEPLQYVSFGDSDTARVGEWVMAMGNPLGQGFSVSAGIVSARNRALSGTYDDYIQTDAAINRGNSGGPLFNMDGEVIGVNTAILSPDGGSIGIGFAMAANVVKGVVDQLQQYGETRRGWLGVRIQDVTPDIAEGIDGLDEARGALVTDVPEGPAREAGMESGDVILVFDGQEIEDTRQLVRIVGNSPVGKTVRVTVLRDGKTQKLAVTLGRRETAESAVPAAQPQEEAEPETLDLLGLTVSPITEELRGQLELSDQAQGLVVTDVDPTSEAYEKGLRAGDLIAEAGQEAVTTPAELEARIEETREAGRRSLLLLVRRAGEPRFLALSVDQEE</sequence>
<keyword evidence="12" id="KW-0346">Stress response</keyword>
<keyword evidence="7" id="KW-0732">Signal</keyword>
<keyword evidence="18" id="KW-1185">Reference proteome</keyword>
<dbReference type="Proteomes" id="UP000253370">
    <property type="component" value="Unassembled WGS sequence"/>
</dbReference>
<keyword evidence="8" id="KW-0677">Repeat</keyword>
<evidence type="ECO:0000256" key="5">
    <source>
        <dbReference type="ARBA" id="ARBA00013958"/>
    </source>
</evidence>
<dbReference type="OrthoDB" id="9758917at2"/>
<protein>
    <recommendedName>
        <fullName evidence="5">Probable periplasmic serine endoprotease DegP-like</fullName>
        <ecNumber evidence="4">3.4.21.107</ecNumber>
    </recommendedName>
    <alternativeName>
        <fullName evidence="13">Protease Do</fullName>
    </alternativeName>
</protein>
<evidence type="ECO:0000256" key="1">
    <source>
        <dbReference type="ARBA" id="ARBA00001772"/>
    </source>
</evidence>
<evidence type="ECO:0000256" key="15">
    <source>
        <dbReference type="PIRSR" id="PIRSR611782-2"/>
    </source>
</evidence>
<dbReference type="InterPro" id="IPR011782">
    <property type="entry name" value="Pept_S1C_Do"/>
</dbReference>
<dbReference type="EMBL" id="QNTQ01000002">
    <property type="protein sequence ID" value="RBI87001.1"/>
    <property type="molecule type" value="Genomic_DNA"/>
</dbReference>
<feature type="active site" description="Charge relay system" evidence="14">
    <location>
        <position position="119"/>
    </location>
</feature>
<evidence type="ECO:0000256" key="2">
    <source>
        <dbReference type="ARBA" id="ARBA00004418"/>
    </source>
</evidence>
<comment type="subcellular location">
    <subcellularLocation>
        <location evidence="2">Periplasm</location>
    </subcellularLocation>
</comment>
<dbReference type="RefSeq" id="WP_113287849.1">
    <property type="nucleotide sequence ID" value="NZ_QNTQ01000002.1"/>
</dbReference>